<organism evidence="2 3">
    <name type="scientific">Thiobaca trueperi</name>
    <dbReference type="NCBI Taxonomy" id="127458"/>
    <lineage>
        <taxon>Bacteria</taxon>
        <taxon>Pseudomonadati</taxon>
        <taxon>Pseudomonadota</taxon>
        <taxon>Gammaproteobacteria</taxon>
        <taxon>Chromatiales</taxon>
        <taxon>Chromatiaceae</taxon>
        <taxon>Thiobaca</taxon>
    </lineage>
</organism>
<feature type="region of interest" description="Disordered" evidence="1">
    <location>
        <begin position="106"/>
        <end position="131"/>
    </location>
</feature>
<protein>
    <submittedName>
        <fullName evidence="2">Uncharacterized protein</fullName>
    </submittedName>
</protein>
<evidence type="ECO:0000256" key="1">
    <source>
        <dbReference type="SAM" id="MobiDB-lite"/>
    </source>
</evidence>
<comment type="caution">
    <text evidence="2">The sequence shown here is derived from an EMBL/GenBank/DDBJ whole genome shotgun (WGS) entry which is preliminary data.</text>
</comment>
<sequence>MGKEQATPMVLEDIARPGWFSPLKTGCVLIGIVSAAGAFAQSPDVDRHGDLWSRGAPDVWQIQTPPDRLPSAPAPAPEDIRGYRFRGDPVLPGEAWRAPDDQEVYRFRPLSEQEKARMGQTPDSDWRYRQD</sequence>
<proteinExistence type="predicted"/>
<dbReference type="OrthoDB" id="5771432at2"/>
<dbReference type="EMBL" id="SMAO01000012">
    <property type="protein sequence ID" value="TCT18682.1"/>
    <property type="molecule type" value="Genomic_DNA"/>
</dbReference>
<keyword evidence="3" id="KW-1185">Reference proteome</keyword>
<dbReference type="Proteomes" id="UP000295717">
    <property type="component" value="Unassembled WGS sequence"/>
</dbReference>
<evidence type="ECO:0000313" key="2">
    <source>
        <dbReference type="EMBL" id="TCT18682.1"/>
    </source>
</evidence>
<gene>
    <name evidence="2" type="ORF">EDC35_1125</name>
</gene>
<feature type="compositionally biased region" description="Basic and acidic residues" evidence="1">
    <location>
        <begin position="106"/>
        <end position="117"/>
    </location>
</feature>
<name>A0A4V6NZV9_9GAMM</name>
<dbReference type="RefSeq" id="WP_132978515.1">
    <property type="nucleotide sequence ID" value="NZ_SMAO01000012.1"/>
</dbReference>
<accession>A0A4V6NZV9</accession>
<dbReference type="AlphaFoldDB" id="A0A4V6NZV9"/>
<reference evidence="2 3" key="1">
    <citation type="submission" date="2019-03" db="EMBL/GenBank/DDBJ databases">
        <title>Genomic Encyclopedia of Type Strains, Phase IV (KMG-IV): sequencing the most valuable type-strain genomes for metagenomic binning, comparative biology and taxonomic classification.</title>
        <authorList>
            <person name="Goeker M."/>
        </authorList>
    </citation>
    <scope>NUCLEOTIDE SEQUENCE [LARGE SCALE GENOMIC DNA]</scope>
    <source>
        <strain evidence="2 3">DSM 13587</strain>
    </source>
</reference>
<evidence type="ECO:0000313" key="3">
    <source>
        <dbReference type="Proteomes" id="UP000295717"/>
    </source>
</evidence>